<name>A0A2G9T451_TELCI</name>
<organism evidence="3 4">
    <name type="scientific">Teladorsagia circumcincta</name>
    <name type="common">Brown stomach worm</name>
    <name type="synonym">Ostertagia circumcincta</name>
    <dbReference type="NCBI Taxonomy" id="45464"/>
    <lineage>
        <taxon>Eukaryota</taxon>
        <taxon>Metazoa</taxon>
        <taxon>Ecdysozoa</taxon>
        <taxon>Nematoda</taxon>
        <taxon>Chromadorea</taxon>
        <taxon>Rhabditida</taxon>
        <taxon>Rhabditina</taxon>
        <taxon>Rhabditomorpha</taxon>
        <taxon>Strongyloidea</taxon>
        <taxon>Trichostrongylidae</taxon>
        <taxon>Teladorsagia</taxon>
    </lineage>
</organism>
<keyword evidence="4" id="KW-1185">Reference proteome</keyword>
<dbReference type="Pfam" id="PF22528">
    <property type="entry name" value="PRMT_C"/>
    <property type="match status" value="1"/>
</dbReference>
<dbReference type="OrthoDB" id="412876at2759"/>
<dbReference type="EMBL" id="KZ427542">
    <property type="protein sequence ID" value="PIO52708.1"/>
    <property type="molecule type" value="Genomic_DNA"/>
</dbReference>
<dbReference type="Proteomes" id="UP000230423">
    <property type="component" value="Unassembled WGS sequence"/>
</dbReference>
<dbReference type="InterPro" id="IPR029063">
    <property type="entry name" value="SAM-dependent_MTases_sf"/>
</dbReference>
<reference evidence="3 4" key="1">
    <citation type="submission" date="2015-09" db="EMBL/GenBank/DDBJ databases">
        <title>Draft genome of the parasitic nematode Teladorsagia circumcincta isolate WARC Sus (inbred).</title>
        <authorList>
            <person name="Mitreva M."/>
        </authorList>
    </citation>
    <scope>NUCLEOTIDE SEQUENCE [LARGE SCALE GENOMIC DNA]</scope>
    <source>
        <strain evidence="3 4">S</strain>
    </source>
</reference>
<evidence type="ECO:0000259" key="2">
    <source>
        <dbReference type="Pfam" id="PF22528"/>
    </source>
</evidence>
<sequence>MDGTGTYWIDMSPKWSSNDYHWRDHWMQAVYYLPQCMQVKKGETLSLKCSHDEFSMWFSVGKETIERIYCNCQLHTIMARQSIFSANELLENVQFRDEIKTVGGFSTQNLFRP</sequence>
<dbReference type="SUPFAM" id="SSF53335">
    <property type="entry name" value="S-adenosyl-L-methionine-dependent methyltransferases"/>
    <property type="match status" value="1"/>
</dbReference>
<dbReference type="Gene3D" id="2.70.160.11">
    <property type="entry name" value="Hnrnp arginine n-methyltransferase1"/>
    <property type="match status" value="1"/>
</dbReference>
<dbReference type="InterPro" id="IPR055135">
    <property type="entry name" value="PRMT_dom"/>
</dbReference>
<dbReference type="AlphaFoldDB" id="A0A2G9T451"/>
<accession>A0A2G9T451</accession>
<feature type="domain" description="Protein arginine N-methyltransferase" evidence="2">
    <location>
        <begin position="6"/>
        <end position="59"/>
    </location>
</feature>
<evidence type="ECO:0000313" key="4">
    <source>
        <dbReference type="Proteomes" id="UP000230423"/>
    </source>
</evidence>
<evidence type="ECO:0000256" key="1">
    <source>
        <dbReference type="ARBA" id="ARBA00022691"/>
    </source>
</evidence>
<keyword evidence="1" id="KW-0949">S-adenosyl-L-methionine</keyword>
<proteinExistence type="predicted"/>
<protein>
    <recommendedName>
        <fullName evidence="2">Protein arginine N-methyltransferase domain-containing protein</fullName>
    </recommendedName>
</protein>
<gene>
    <name evidence="3" type="ORF">TELCIR_25984</name>
</gene>
<evidence type="ECO:0000313" key="3">
    <source>
        <dbReference type="EMBL" id="PIO52708.1"/>
    </source>
</evidence>